<dbReference type="PROSITE" id="PS51257">
    <property type="entry name" value="PROKAR_LIPOPROTEIN"/>
    <property type="match status" value="1"/>
</dbReference>
<reference evidence="2 3" key="1">
    <citation type="journal article" date="2019" name="Nat. Microbiol.">
        <title>Mediterranean grassland soil C-N compound turnover is dependent on rainfall and depth, and is mediated by genomically divergent microorganisms.</title>
        <authorList>
            <person name="Diamond S."/>
            <person name="Andeer P.F."/>
            <person name="Li Z."/>
            <person name="Crits-Christoph A."/>
            <person name="Burstein D."/>
            <person name="Anantharaman K."/>
            <person name="Lane K.R."/>
            <person name="Thomas B.C."/>
            <person name="Pan C."/>
            <person name="Northen T.R."/>
            <person name="Banfield J.F."/>
        </authorList>
    </citation>
    <scope>NUCLEOTIDE SEQUENCE [LARGE SCALE GENOMIC DNA]</scope>
    <source>
        <strain evidence="2">WS_4</strain>
    </source>
</reference>
<evidence type="ECO:0000313" key="2">
    <source>
        <dbReference type="EMBL" id="TMQ56319.1"/>
    </source>
</evidence>
<evidence type="ECO:0008006" key="4">
    <source>
        <dbReference type="Google" id="ProtNLM"/>
    </source>
</evidence>
<gene>
    <name evidence="2" type="ORF">E6K74_00350</name>
</gene>
<feature type="transmembrane region" description="Helical" evidence="1">
    <location>
        <begin position="177"/>
        <end position="199"/>
    </location>
</feature>
<evidence type="ECO:0000313" key="3">
    <source>
        <dbReference type="Proteomes" id="UP000319829"/>
    </source>
</evidence>
<keyword evidence="1" id="KW-0472">Membrane</keyword>
<evidence type="ECO:0000256" key="1">
    <source>
        <dbReference type="SAM" id="Phobius"/>
    </source>
</evidence>
<keyword evidence="1" id="KW-1133">Transmembrane helix</keyword>
<sequence length="327" mass="34780">MSHAGRTRLWGALLLGAVCSLAGCGGIGGTAPRRVVERDEALGETRIRLRSELAPARGTLGDRVSWRLTASLGAGAQAGPVIVGDAPRSLEMDTTQATVERTAQDGSVWSRVFVVRGFDLGPIELPRAALPIRVAARADTVEFPRDTLFVDSLTPAASGAIRPDRGPIDPPLRLVDYIVAAFLATLVVVAIVAMIGLWIRGRSRRPLPGIEKPPEPAEAVLRRALDALQVEFPAIPRDVFYERLSLALRAYAAAVTGVPAPDLTTSELAGELSRTPRVAAKARDDLIAALRRADLAKFARFEDEEAEARGILRLAESIAGRLVGAAA</sequence>
<dbReference type="Proteomes" id="UP000319829">
    <property type="component" value="Unassembled WGS sequence"/>
</dbReference>
<dbReference type="AlphaFoldDB" id="A0A538SY52"/>
<accession>A0A538SY52</accession>
<protein>
    <recommendedName>
        <fullName evidence="4">Protein BatD</fullName>
    </recommendedName>
</protein>
<dbReference type="EMBL" id="VBOU01000002">
    <property type="protein sequence ID" value="TMQ56319.1"/>
    <property type="molecule type" value="Genomic_DNA"/>
</dbReference>
<keyword evidence="1" id="KW-0812">Transmembrane</keyword>
<organism evidence="2 3">
    <name type="scientific">Eiseniibacteriota bacterium</name>
    <dbReference type="NCBI Taxonomy" id="2212470"/>
    <lineage>
        <taxon>Bacteria</taxon>
        <taxon>Candidatus Eiseniibacteriota</taxon>
    </lineage>
</organism>
<name>A0A538SY52_UNCEI</name>
<comment type="caution">
    <text evidence="2">The sequence shown here is derived from an EMBL/GenBank/DDBJ whole genome shotgun (WGS) entry which is preliminary data.</text>
</comment>
<proteinExistence type="predicted"/>